<sequence length="136" mass="15310">MMSHSHQYPQPQQIRLLSVCLNQLHEHPPESSFSSCQTLCKTNIIHSQTSSNTPTSTLKTSFFGPKILSSSPHQHFHFHQPHTPSLHCCFNVSSKRWGTFKLGCTSIDPLDFSSSLHSPSQIIVSLYSFHSQLACF</sequence>
<evidence type="ECO:0000313" key="2">
    <source>
        <dbReference type="Proteomes" id="UP000291084"/>
    </source>
</evidence>
<dbReference type="Proteomes" id="UP000291084">
    <property type="component" value="Chromosome 1"/>
</dbReference>
<keyword evidence="2" id="KW-1185">Reference proteome</keyword>
<organism evidence="1 2">
    <name type="scientific">Vigna angularis var. angularis</name>
    <dbReference type="NCBI Taxonomy" id="157739"/>
    <lineage>
        <taxon>Eukaryota</taxon>
        <taxon>Viridiplantae</taxon>
        <taxon>Streptophyta</taxon>
        <taxon>Embryophyta</taxon>
        <taxon>Tracheophyta</taxon>
        <taxon>Spermatophyta</taxon>
        <taxon>Magnoliopsida</taxon>
        <taxon>eudicotyledons</taxon>
        <taxon>Gunneridae</taxon>
        <taxon>Pentapetalae</taxon>
        <taxon>rosids</taxon>
        <taxon>fabids</taxon>
        <taxon>Fabales</taxon>
        <taxon>Fabaceae</taxon>
        <taxon>Papilionoideae</taxon>
        <taxon>50 kb inversion clade</taxon>
        <taxon>NPAAA clade</taxon>
        <taxon>indigoferoid/millettioid clade</taxon>
        <taxon>Phaseoleae</taxon>
        <taxon>Vigna</taxon>
    </lineage>
</organism>
<reference evidence="1 2" key="1">
    <citation type="journal article" date="2015" name="Sci. Rep.">
        <title>The power of single molecule real-time sequencing technology in the de novo assembly of a eukaryotic genome.</title>
        <authorList>
            <person name="Sakai H."/>
            <person name="Naito K."/>
            <person name="Ogiso-Tanaka E."/>
            <person name="Takahashi Y."/>
            <person name="Iseki K."/>
            <person name="Muto C."/>
            <person name="Satou K."/>
            <person name="Teruya K."/>
            <person name="Shiroma A."/>
            <person name="Shimoji M."/>
            <person name="Hirano T."/>
            <person name="Itoh T."/>
            <person name="Kaga A."/>
            <person name="Tomooka N."/>
        </authorList>
    </citation>
    <scope>NUCLEOTIDE SEQUENCE [LARGE SCALE GENOMIC DNA]</scope>
    <source>
        <strain evidence="2">cv. Shumari</strain>
    </source>
</reference>
<accession>A0A0S3R0Q3</accession>
<proteinExistence type="predicted"/>
<protein>
    <submittedName>
        <fullName evidence="1">Uncharacterized protein</fullName>
    </submittedName>
</protein>
<gene>
    <name evidence="1" type="primary">Vigan.01G183600</name>
    <name evidence="1" type="ORF">VIGAN_01183600</name>
</gene>
<name>A0A0S3R0Q3_PHAAN</name>
<evidence type="ECO:0000313" key="1">
    <source>
        <dbReference type="EMBL" id="BAT74216.1"/>
    </source>
</evidence>
<dbReference type="AlphaFoldDB" id="A0A0S3R0Q3"/>
<dbReference type="EMBL" id="AP015034">
    <property type="protein sequence ID" value="BAT74216.1"/>
    <property type="molecule type" value="Genomic_DNA"/>
</dbReference>